<dbReference type="OrthoDB" id="2361182at2"/>
<comment type="caution">
    <text evidence="1">The sequence shown here is derived from an EMBL/GenBank/DDBJ whole genome shotgun (WGS) entry which is preliminary data.</text>
</comment>
<dbReference type="RefSeq" id="WP_158041657.1">
    <property type="nucleotide sequence ID" value="NZ_JACCFV010000001.1"/>
</dbReference>
<dbReference type="AlphaFoldDB" id="A0A7J5BNI1"/>
<keyword evidence="2" id="KW-1185">Reference proteome</keyword>
<evidence type="ECO:0000313" key="2">
    <source>
        <dbReference type="Proteomes" id="UP000467240"/>
    </source>
</evidence>
<name>A0A7J5BNI1_9MICO</name>
<accession>A0A7J5BNI1</accession>
<gene>
    <name evidence="1" type="ORF">F8O01_14435</name>
</gene>
<dbReference type="Proteomes" id="UP000467240">
    <property type="component" value="Unassembled WGS sequence"/>
</dbReference>
<dbReference type="Pfam" id="PF19654">
    <property type="entry name" value="DUF6157"/>
    <property type="match status" value="1"/>
</dbReference>
<organism evidence="1 2">
    <name type="scientific">Pseudoclavibacter chungangensis</name>
    <dbReference type="NCBI Taxonomy" id="587635"/>
    <lineage>
        <taxon>Bacteria</taxon>
        <taxon>Bacillati</taxon>
        <taxon>Actinomycetota</taxon>
        <taxon>Actinomycetes</taxon>
        <taxon>Micrococcales</taxon>
        <taxon>Microbacteriaceae</taxon>
        <taxon>Pseudoclavibacter</taxon>
    </lineage>
</organism>
<evidence type="ECO:0000313" key="1">
    <source>
        <dbReference type="EMBL" id="KAB1653820.1"/>
    </source>
</evidence>
<dbReference type="EMBL" id="WBJZ01000021">
    <property type="protein sequence ID" value="KAB1653820.1"/>
    <property type="molecule type" value="Genomic_DNA"/>
</dbReference>
<proteinExistence type="predicted"/>
<sequence>MGSTNYSSTFIRVATDCPVESGEEPPTRGAAPSVAALQYELASRRPYVLTSDDLLFEVHAIRRAIPADARAAERDAFFAKSQACLRASPLAKRYGWGIHHDADGHIALVPLGTDEYRVLADDPTLTQLTAMRSKRA</sequence>
<protein>
    <submittedName>
        <fullName evidence="1">Uncharacterized protein</fullName>
    </submittedName>
</protein>
<reference evidence="1 2" key="1">
    <citation type="submission" date="2019-09" db="EMBL/GenBank/DDBJ databases">
        <title>Phylogeny of genus Pseudoclavibacter and closely related genus.</title>
        <authorList>
            <person name="Li Y."/>
        </authorList>
    </citation>
    <scope>NUCLEOTIDE SEQUENCE [LARGE SCALE GENOMIC DNA]</scope>
    <source>
        <strain evidence="1 2">DSM 23821</strain>
    </source>
</reference>
<dbReference type="InterPro" id="IPR046155">
    <property type="entry name" value="DUF6157"/>
</dbReference>